<sequence>MAALELALKGSKYVLFDVQLANDGAAVVIKDSTTGRTTEKDMNVAQTSSAELAKLNFKGGGGTVPLLKDMMDECRKKGAKVVLQVQENSQALLTEISDYVRKYDLYSSVVVTSYTATVPFFMKRHDPKMLTGLIFLHGVSMALTIAFLFDFFLFIPIAYRISKSDFQRLSYNRFGTMADFIRSHPGSLFYKFLAQIIDDSMQFLVGTFLLPRFVGSDVIFLGQNDVSVNFVKEAKSRKMMVVALDADSKTAQEWLRDVAEIPYFTRNLKDMSGARYTGHGEQN</sequence>
<dbReference type="PANTHER" id="PTHR46320">
    <property type="entry name" value="GLYCEROPHOSPHODIESTER PHOSPHODIESTERASE 1"/>
    <property type="match status" value="1"/>
</dbReference>
<dbReference type="Gene3D" id="3.20.20.190">
    <property type="entry name" value="Phosphatidylinositol (PI) phosphodiesterase"/>
    <property type="match status" value="1"/>
</dbReference>
<feature type="domain" description="GP-PDE" evidence="2">
    <location>
        <begin position="1"/>
        <end position="226"/>
    </location>
</feature>
<dbReference type="AlphaFoldDB" id="A0A368H8J9"/>
<dbReference type="OrthoDB" id="197419at2759"/>
<evidence type="ECO:0000256" key="1">
    <source>
        <dbReference type="SAM" id="Phobius"/>
    </source>
</evidence>
<dbReference type="PANTHER" id="PTHR46320:SF1">
    <property type="entry name" value="GLYCEROPHOSPHODIESTER PHOSPHODIESTERASE 1"/>
    <property type="match status" value="1"/>
</dbReference>
<dbReference type="Proteomes" id="UP000252519">
    <property type="component" value="Unassembled WGS sequence"/>
</dbReference>
<dbReference type="InterPro" id="IPR017946">
    <property type="entry name" value="PLC-like_Pdiesterase_TIM-brl"/>
</dbReference>
<dbReference type="GO" id="GO:0005886">
    <property type="term" value="C:plasma membrane"/>
    <property type="evidence" value="ECO:0007669"/>
    <property type="project" value="TreeGrafter"/>
</dbReference>
<dbReference type="EMBL" id="JOJR01000004">
    <property type="protein sequence ID" value="RCN52921.1"/>
    <property type="molecule type" value="Genomic_DNA"/>
</dbReference>
<protein>
    <recommendedName>
        <fullName evidence="2">GP-PDE domain-containing protein</fullName>
    </recommendedName>
</protein>
<accession>A0A368H8J9</accession>
<dbReference type="SUPFAM" id="SSF51695">
    <property type="entry name" value="PLC-like phosphodiesterases"/>
    <property type="match status" value="1"/>
</dbReference>
<dbReference type="Pfam" id="PF03009">
    <property type="entry name" value="GDPD"/>
    <property type="match status" value="1"/>
</dbReference>
<dbReference type="GO" id="GO:0006580">
    <property type="term" value="P:ethanolamine metabolic process"/>
    <property type="evidence" value="ECO:0007669"/>
    <property type="project" value="TreeGrafter"/>
</dbReference>
<dbReference type="GO" id="GO:0008889">
    <property type="term" value="F:glycerophosphodiester phosphodiesterase activity"/>
    <property type="evidence" value="ECO:0007669"/>
    <property type="project" value="TreeGrafter"/>
</dbReference>
<dbReference type="InterPro" id="IPR030395">
    <property type="entry name" value="GP_PDE_dom"/>
</dbReference>
<organism evidence="3 4">
    <name type="scientific">Ancylostoma caninum</name>
    <name type="common">Dog hookworm</name>
    <dbReference type="NCBI Taxonomy" id="29170"/>
    <lineage>
        <taxon>Eukaryota</taxon>
        <taxon>Metazoa</taxon>
        <taxon>Ecdysozoa</taxon>
        <taxon>Nematoda</taxon>
        <taxon>Chromadorea</taxon>
        <taxon>Rhabditida</taxon>
        <taxon>Rhabditina</taxon>
        <taxon>Rhabditomorpha</taxon>
        <taxon>Strongyloidea</taxon>
        <taxon>Ancylostomatidae</taxon>
        <taxon>Ancylostomatinae</taxon>
        <taxon>Ancylostoma</taxon>
    </lineage>
</organism>
<name>A0A368H8J9_ANCCA</name>
<keyword evidence="1" id="KW-1133">Transmembrane helix</keyword>
<dbReference type="GO" id="GO:0070291">
    <property type="term" value="P:N-acylethanolamine metabolic process"/>
    <property type="evidence" value="ECO:0007669"/>
    <property type="project" value="TreeGrafter"/>
</dbReference>
<comment type="caution">
    <text evidence="3">The sequence shown here is derived from an EMBL/GenBank/DDBJ whole genome shotgun (WGS) entry which is preliminary data.</text>
</comment>
<keyword evidence="4" id="KW-1185">Reference proteome</keyword>
<evidence type="ECO:0000313" key="4">
    <source>
        <dbReference type="Proteomes" id="UP000252519"/>
    </source>
</evidence>
<keyword evidence="1" id="KW-0812">Transmembrane</keyword>
<dbReference type="STRING" id="29170.A0A368H8J9"/>
<keyword evidence="1" id="KW-0472">Membrane</keyword>
<gene>
    <name evidence="3" type="ORF">ANCCAN_00916</name>
</gene>
<feature type="transmembrane region" description="Helical" evidence="1">
    <location>
        <begin position="134"/>
        <end position="159"/>
    </location>
</feature>
<evidence type="ECO:0000259" key="2">
    <source>
        <dbReference type="PROSITE" id="PS51704"/>
    </source>
</evidence>
<dbReference type="PROSITE" id="PS51704">
    <property type="entry name" value="GP_PDE"/>
    <property type="match status" value="1"/>
</dbReference>
<reference evidence="3 4" key="1">
    <citation type="submission" date="2014-10" db="EMBL/GenBank/DDBJ databases">
        <title>Draft genome of the hookworm Ancylostoma caninum.</title>
        <authorList>
            <person name="Mitreva M."/>
        </authorList>
    </citation>
    <scope>NUCLEOTIDE SEQUENCE [LARGE SCALE GENOMIC DNA]</scope>
    <source>
        <strain evidence="3 4">Baltimore</strain>
    </source>
</reference>
<dbReference type="GO" id="GO:0006644">
    <property type="term" value="P:phospholipid metabolic process"/>
    <property type="evidence" value="ECO:0007669"/>
    <property type="project" value="TreeGrafter"/>
</dbReference>
<proteinExistence type="predicted"/>
<evidence type="ECO:0000313" key="3">
    <source>
        <dbReference type="EMBL" id="RCN52921.1"/>
    </source>
</evidence>